<evidence type="ECO:0000256" key="10">
    <source>
        <dbReference type="ARBA" id="ARBA00022705"/>
    </source>
</evidence>
<evidence type="ECO:0000256" key="11">
    <source>
        <dbReference type="ARBA" id="ARBA00022763"/>
    </source>
</evidence>
<dbReference type="PANTHER" id="PTHR36928:SF1">
    <property type="entry name" value="PHOSPHATASE YCDX-RELATED"/>
    <property type="match status" value="1"/>
</dbReference>
<comment type="cofactor">
    <cofactor evidence="1">
        <name>Mg(2+)</name>
        <dbReference type="ChEBI" id="CHEBI:18420"/>
    </cofactor>
</comment>
<dbReference type="InterPro" id="IPR010996">
    <property type="entry name" value="HHH_MUS81"/>
</dbReference>
<keyword evidence="12" id="KW-0832">Ubl conjugation</keyword>
<dbReference type="InterPro" id="IPR002054">
    <property type="entry name" value="DNA-dir_DNA_pol_X"/>
</dbReference>
<dbReference type="InterPro" id="IPR004013">
    <property type="entry name" value="PHP_dom"/>
</dbReference>
<dbReference type="InterPro" id="IPR027421">
    <property type="entry name" value="DNA_pol_lamdba_lyase_dom_sf"/>
</dbReference>
<evidence type="ECO:0000256" key="20">
    <source>
        <dbReference type="ARBA" id="ARBA00045548"/>
    </source>
</evidence>
<dbReference type="GO" id="GO:0008270">
    <property type="term" value="F:zinc ion binding"/>
    <property type="evidence" value="ECO:0007669"/>
    <property type="project" value="TreeGrafter"/>
</dbReference>
<dbReference type="SMART" id="SM00483">
    <property type="entry name" value="POLXc"/>
    <property type="match status" value="1"/>
</dbReference>
<dbReference type="PIRSF" id="PIRSF005047">
    <property type="entry name" value="UCP005047_YshC"/>
    <property type="match status" value="1"/>
</dbReference>
<dbReference type="CDD" id="cd00141">
    <property type="entry name" value="NT_POLXc"/>
    <property type="match status" value="1"/>
</dbReference>
<name>U1MLB2_9EURY</name>
<evidence type="ECO:0000256" key="16">
    <source>
        <dbReference type="ARBA" id="ARBA00035717"/>
    </source>
</evidence>
<dbReference type="AlphaFoldDB" id="U1MLB2"/>
<organism evidence="25 26">
    <name type="scientific">Haloquadratum walsbyi J07HQW1</name>
    <dbReference type="NCBI Taxonomy" id="1238424"/>
    <lineage>
        <taxon>Archaea</taxon>
        <taxon>Methanobacteriati</taxon>
        <taxon>Methanobacteriota</taxon>
        <taxon>Stenosarchaea group</taxon>
        <taxon>Halobacteria</taxon>
        <taxon>Halobacteriales</taxon>
        <taxon>Haloferacaceae</taxon>
        <taxon>Haloquadratum</taxon>
    </lineage>
</organism>
<keyword evidence="14" id="KW-0915">Sodium</keyword>
<feature type="domain" description="DNA-directed DNA polymerase X" evidence="24">
    <location>
        <begin position="2"/>
        <end position="339"/>
    </location>
</feature>
<dbReference type="PANTHER" id="PTHR36928">
    <property type="entry name" value="PHOSPHATASE YCDX-RELATED"/>
    <property type="match status" value="1"/>
</dbReference>
<dbReference type="Gene3D" id="1.10.150.110">
    <property type="entry name" value="DNA polymerase beta, N-terminal domain-like"/>
    <property type="match status" value="1"/>
</dbReference>
<dbReference type="GO" id="GO:0140078">
    <property type="term" value="F:class I DNA-(apurinic or apyrimidinic site) endonuclease activity"/>
    <property type="evidence" value="ECO:0007669"/>
    <property type="project" value="UniProtKB-EC"/>
</dbReference>
<evidence type="ECO:0000259" key="22">
    <source>
        <dbReference type="SMART" id="SM00278"/>
    </source>
</evidence>
<evidence type="ECO:0000256" key="12">
    <source>
        <dbReference type="ARBA" id="ARBA00022843"/>
    </source>
</evidence>
<dbReference type="Gene3D" id="3.30.210.10">
    <property type="entry name" value="DNA polymerase, thumb domain"/>
    <property type="match status" value="1"/>
</dbReference>
<evidence type="ECO:0000256" key="17">
    <source>
        <dbReference type="ARBA" id="ARBA00035726"/>
    </source>
</evidence>
<dbReference type="InterPro" id="IPR022311">
    <property type="entry name" value="PolX-like"/>
</dbReference>
<dbReference type="InterPro" id="IPR037160">
    <property type="entry name" value="DNA_Pol_thumb_sf"/>
</dbReference>
<evidence type="ECO:0000256" key="13">
    <source>
        <dbReference type="ARBA" id="ARBA00022932"/>
    </source>
</evidence>
<dbReference type="GO" id="GO:0003677">
    <property type="term" value="F:DNA binding"/>
    <property type="evidence" value="ECO:0007669"/>
    <property type="project" value="InterPro"/>
</dbReference>
<dbReference type="InterPro" id="IPR043519">
    <property type="entry name" value="NT_sf"/>
</dbReference>
<dbReference type="Pfam" id="PF14716">
    <property type="entry name" value="HHH_8"/>
    <property type="match status" value="1"/>
</dbReference>
<gene>
    <name evidence="25" type="ORF">J07HQW1_00435</name>
</gene>
<keyword evidence="11" id="KW-0227">DNA damage</keyword>
<dbReference type="PRINTS" id="PR00870">
    <property type="entry name" value="DNAPOLXBETA"/>
</dbReference>
<dbReference type="InterPro" id="IPR029398">
    <property type="entry name" value="PolB_thumb"/>
</dbReference>
<dbReference type="Pfam" id="PF02811">
    <property type="entry name" value="PHP"/>
    <property type="match status" value="1"/>
</dbReference>
<feature type="domain" description="Helix-hairpin-helix DNA-binding motif class 1" evidence="22">
    <location>
        <begin position="128"/>
        <end position="147"/>
    </location>
</feature>
<dbReference type="InterPro" id="IPR016195">
    <property type="entry name" value="Pol/histidinol_Pase-like"/>
</dbReference>
<comment type="function">
    <text evidence="20">Repair polymerase that plays a key role in base-excision repair. During this process, the damaged base is excised by specific DNA glycosylases, the DNA backbone is nicked at the abasic site by an apurinic/apyrimidic (AP) endonuclease, and POLB removes 5'-deoxyribose-phosphate from the preincised AP site acting as a 5'-deoxyribose-phosphate lyase (5'-dRP lyase); through its DNA polymerase activity, it adds one nucleotide to the 3' end of the arising single-nucleotide gap. Conducts 'gap-filling' DNA synthesis in a stepwise distributive fashion rather than in a processive fashion as for other DNA polymerases. It is also able to cleave sugar-phosphate bonds 3' to an intact AP site, acting as an AP lyase.</text>
</comment>
<dbReference type="SUPFAM" id="SSF158702">
    <property type="entry name" value="Sec63 N-terminal domain-like"/>
    <property type="match status" value="1"/>
</dbReference>
<dbReference type="InterPro" id="IPR003141">
    <property type="entry name" value="Pol/His_phosphatase_N"/>
</dbReference>
<dbReference type="Gene3D" id="3.30.460.10">
    <property type="entry name" value="Beta Polymerase, domain 2"/>
    <property type="match status" value="1"/>
</dbReference>
<proteinExistence type="predicted"/>
<feature type="domain" description="Helix-hairpin-helix DNA-binding motif class 1" evidence="22">
    <location>
        <begin position="93"/>
        <end position="112"/>
    </location>
</feature>
<keyword evidence="13" id="KW-0239">DNA-directed DNA polymerase</keyword>
<dbReference type="GO" id="GO:0042578">
    <property type="term" value="F:phosphoric ester hydrolase activity"/>
    <property type="evidence" value="ECO:0007669"/>
    <property type="project" value="TreeGrafter"/>
</dbReference>
<dbReference type="CDD" id="cd07436">
    <property type="entry name" value="PHP_PolX"/>
    <property type="match status" value="1"/>
</dbReference>
<evidence type="ECO:0000256" key="8">
    <source>
        <dbReference type="ARBA" id="ARBA00022679"/>
    </source>
</evidence>
<keyword evidence="15" id="KW-0234">DNA repair</keyword>
<evidence type="ECO:0000256" key="5">
    <source>
        <dbReference type="ARBA" id="ARBA00020020"/>
    </source>
</evidence>
<evidence type="ECO:0000313" key="26">
    <source>
        <dbReference type="Proteomes" id="UP000030649"/>
    </source>
</evidence>
<evidence type="ECO:0000313" key="25">
    <source>
        <dbReference type="EMBL" id="ERG90414.1"/>
    </source>
</evidence>
<keyword evidence="7" id="KW-0237">DNA synthesis</keyword>
<feature type="domain" description="Polymerase/histidinol phosphatase N-terminal" evidence="23">
    <location>
        <begin position="363"/>
        <end position="445"/>
    </location>
</feature>
<dbReference type="STRING" id="1238424.J07HQW1_00435"/>
<sequence length="597" mass="65241">MRRNDEIARRFEEFADRLEADGVEYKPSAYRRAAENIRECADPIEDLAAEGQDAVKSINRVGDAIASKIIEYIETGSIDELDELRDRLPVEIDALTRVDGVGPKTVGTLYEELGITTLDELAAAAEAEEIRDVSGFGAKTETNIRENVAFARQAGERERLGDVRPLADEVLTFLRRRETVQKSEVAGSIRRWRDTIGDVDVLAASTEAKQVVEAFTDWSAATDVIEAGDNKASLRAEGVRIDLRVVDPGEFGAALQYFTGSKDHNVALRNRAIERDLKMNEYGIFDVSDVDLDTHGDSDGDPTTDDMNTQRIGDRIAGETETSMYEALGLPWIPPELRENRGEIEAAADGTLSELLTVNDMCGDLHTHTTRSDGRASREQMVDAAVGRGYEYYAVTDHASGPGMVGGIGLSDDELREQLETIETARETRGDEIELLAGVETNIDAEGDLSTGDEILTELDVVVASPHTALGQEREAATERLIRAVNHQSVDVLGHPTGRRINERPGLDIDIERVASAAAEAETALEVNANPTRLDLHGTFIQAARDAGATIAINTDAHAPESLAYARYGVHTARRGWCTPTDVLNSFDLTTLRAFLH</sequence>
<comment type="catalytic activity">
    <reaction evidence="21">
        <text>DNA(n) + a 2'-deoxyribonucleoside 5'-triphosphate = DNA(n+1) + diphosphate</text>
        <dbReference type="Rhea" id="RHEA:22508"/>
        <dbReference type="Rhea" id="RHEA-COMP:17339"/>
        <dbReference type="Rhea" id="RHEA-COMP:17340"/>
        <dbReference type="ChEBI" id="CHEBI:33019"/>
        <dbReference type="ChEBI" id="CHEBI:61560"/>
        <dbReference type="ChEBI" id="CHEBI:173112"/>
        <dbReference type="EC" id="2.7.7.7"/>
    </reaction>
</comment>
<dbReference type="SUPFAM" id="SSF47802">
    <property type="entry name" value="DNA polymerase beta, N-terminal domain-like"/>
    <property type="match status" value="1"/>
</dbReference>
<dbReference type="SMART" id="SM00481">
    <property type="entry name" value="POLIIIAc"/>
    <property type="match status" value="1"/>
</dbReference>
<evidence type="ECO:0000256" key="14">
    <source>
        <dbReference type="ARBA" id="ARBA00023053"/>
    </source>
</evidence>
<dbReference type="EMBL" id="KE356560">
    <property type="protein sequence ID" value="ERG90414.1"/>
    <property type="molecule type" value="Genomic_DNA"/>
</dbReference>
<evidence type="ECO:0000256" key="9">
    <source>
        <dbReference type="ARBA" id="ARBA00022695"/>
    </source>
</evidence>
<evidence type="ECO:0000256" key="15">
    <source>
        <dbReference type="ARBA" id="ARBA00023204"/>
    </source>
</evidence>
<reference evidence="25 26" key="1">
    <citation type="journal article" date="2013" name="PLoS ONE">
        <title>Assembly-driven community genomics of a hypersaline microbial ecosystem.</title>
        <authorList>
            <person name="Podell S."/>
            <person name="Ugalde J.A."/>
            <person name="Narasingarao P."/>
            <person name="Banfield J.F."/>
            <person name="Heidelberg K.B."/>
            <person name="Allen E.E."/>
        </authorList>
    </citation>
    <scope>NUCLEOTIDE SEQUENCE [LARGE SCALE GENOMIC DNA]</scope>
    <source>
        <strain evidence="26">J07HQW1</strain>
    </source>
</reference>
<evidence type="ECO:0000256" key="4">
    <source>
        <dbReference type="ARBA" id="ARBA00012720"/>
    </source>
</evidence>
<dbReference type="InterPro" id="IPR003583">
    <property type="entry name" value="Hlx-hairpin-Hlx_DNA-bd_motif"/>
</dbReference>
<dbReference type="Proteomes" id="UP000030649">
    <property type="component" value="Unassembled WGS sequence"/>
</dbReference>
<accession>U1MLB2</accession>
<keyword evidence="9" id="KW-0548">Nucleotidyltransferase</keyword>
<comment type="catalytic activity">
    <reaction evidence="19">
        <text>a 5'-end 2'-deoxyribose-2'-deoxyribonucleotide-DNA = (2E,4S)-4-hydroxypenten-2-al-5-phosphate + a 5'-end 5'-phospho-2'-deoxyribonucleoside-DNA + H(+)</text>
        <dbReference type="Rhea" id="RHEA:76255"/>
        <dbReference type="Rhea" id="RHEA-COMP:13180"/>
        <dbReference type="Rhea" id="RHEA-COMP:18657"/>
        <dbReference type="ChEBI" id="CHEBI:15378"/>
        <dbReference type="ChEBI" id="CHEBI:136412"/>
        <dbReference type="ChEBI" id="CHEBI:195194"/>
        <dbReference type="ChEBI" id="CHEBI:195195"/>
    </reaction>
</comment>
<dbReference type="GO" id="GO:0003887">
    <property type="term" value="F:DNA-directed DNA polymerase activity"/>
    <property type="evidence" value="ECO:0007669"/>
    <property type="project" value="UniProtKB-KW"/>
</dbReference>
<dbReference type="SMART" id="SM00278">
    <property type="entry name" value="HhH1"/>
    <property type="match status" value="3"/>
</dbReference>
<evidence type="ECO:0000256" key="21">
    <source>
        <dbReference type="ARBA" id="ARBA00049244"/>
    </source>
</evidence>
<dbReference type="HOGENOM" id="CLU_017729_1_0_2"/>
<dbReference type="EC" id="4.2.99.18" evidence="4"/>
<dbReference type="Pfam" id="PF14791">
    <property type="entry name" value="DNA_pol_B_thumb"/>
    <property type="match status" value="1"/>
</dbReference>
<evidence type="ECO:0000256" key="6">
    <source>
        <dbReference type="ARBA" id="ARBA00022481"/>
    </source>
</evidence>
<evidence type="ECO:0000256" key="3">
    <source>
        <dbReference type="ARBA" id="ARBA00012417"/>
    </source>
</evidence>
<feature type="domain" description="Helix-hairpin-helix DNA-binding motif class 1" evidence="22">
    <location>
        <begin position="53"/>
        <end position="72"/>
    </location>
</feature>
<keyword evidence="6" id="KW-0488">Methylation</keyword>
<evidence type="ECO:0000256" key="19">
    <source>
        <dbReference type="ARBA" id="ARBA00044678"/>
    </source>
</evidence>
<dbReference type="Gene3D" id="1.10.150.20">
    <property type="entry name" value="5' to 3' exonuclease, C-terminal subdomain"/>
    <property type="match status" value="1"/>
</dbReference>
<dbReference type="EC" id="2.7.7.7" evidence="3"/>
<dbReference type="Gene3D" id="3.20.20.140">
    <property type="entry name" value="Metal-dependent hydrolases"/>
    <property type="match status" value="1"/>
</dbReference>
<dbReference type="SUPFAM" id="SSF81301">
    <property type="entry name" value="Nucleotidyltransferase"/>
    <property type="match status" value="1"/>
</dbReference>
<evidence type="ECO:0000259" key="23">
    <source>
        <dbReference type="SMART" id="SM00481"/>
    </source>
</evidence>
<dbReference type="Pfam" id="PF14520">
    <property type="entry name" value="HHH_5"/>
    <property type="match status" value="1"/>
</dbReference>
<comment type="catalytic activity">
    <reaction evidence="18">
        <text>2'-deoxyribonucleotide-(2'-deoxyribose 5'-phosphate)-2'-deoxyribonucleotide-DNA = a 3'-end 2'-deoxyribonucleotide-(2,3-dehydro-2,3-deoxyribose 5'-phosphate)-DNA + a 5'-end 5'-phospho-2'-deoxyribonucleoside-DNA + H(+)</text>
        <dbReference type="Rhea" id="RHEA:66592"/>
        <dbReference type="Rhea" id="RHEA-COMP:13180"/>
        <dbReference type="Rhea" id="RHEA-COMP:16897"/>
        <dbReference type="Rhea" id="RHEA-COMP:17067"/>
        <dbReference type="ChEBI" id="CHEBI:15378"/>
        <dbReference type="ChEBI" id="CHEBI:136412"/>
        <dbReference type="ChEBI" id="CHEBI:157695"/>
        <dbReference type="ChEBI" id="CHEBI:167181"/>
        <dbReference type="EC" id="4.2.99.18"/>
    </reaction>
</comment>
<dbReference type="InterPro" id="IPR047967">
    <property type="entry name" value="PolX_PHP"/>
</dbReference>
<keyword evidence="10" id="KW-0235">DNA replication</keyword>
<evidence type="ECO:0000256" key="7">
    <source>
        <dbReference type="ARBA" id="ARBA00022634"/>
    </source>
</evidence>
<dbReference type="GO" id="GO:0006281">
    <property type="term" value="P:DNA repair"/>
    <property type="evidence" value="ECO:0007669"/>
    <property type="project" value="UniProtKB-KW"/>
</dbReference>
<evidence type="ECO:0000259" key="24">
    <source>
        <dbReference type="SMART" id="SM00483"/>
    </source>
</evidence>
<evidence type="ECO:0000256" key="1">
    <source>
        <dbReference type="ARBA" id="ARBA00001946"/>
    </source>
</evidence>
<evidence type="ECO:0000256" key="2">
    <source>
        <dbReference type="ARBA" id="ARBA00004496"/>
    </source>
</evidence>
<dbReference type="SUPFAM" id="SSF89550">
    <property type="entry name" value="PHP domain-like"/>
    <property type="match status" value="1"/>
</dbReference>
<keyword evidence="8" id="KW-0808">Transferase</keyword>
<comment type="subcellular location">
    <subcellularLocation>
        <location evidence="2">Cytoplasm</location>
    </subcellularLocation>
</comment>
<dbReference type="InterPro" id="IPR002008">
    <property type="entry name" value="DNA_pol_X_beta-like"/>
</dbReference>
<protein>
    <recommendedName>
        <fullName evidence="5">DNA polymerase beta</fullName>
        <ecNumber evidence="3">2.7.7.7</ecNumber>
        <ecNumber evidence="4">4.2.99.18</ecNumber>
    </recommendedName>
    <alternativeName>
        <fullName evidence="16">5'-deoxyribose-phosphate lyase</fullName>
    </alternativeName>
    <alternativeName>
        <fullName evidence="17">AP lyase</fullName>
    </alternativeName>
</protein>
<dbReference type="GO" id="GO:0005829">
    <property type="term" value="C:cytosol"/>
    <property type="evidence" value="ECO:0007669"/>
    <property type="project" value="TreeGrafter"/>
</dbReference>
<evidence type="ECO:0000256" key="18">
    <source>
        <dbReference type="ARBA" id="ARBA00044632"/>
    </source>
</evidence>
<dbReference type="InterPro" id="IPR050243">
    <property type="entry name" value="PHP_phosphatase"/>
</dbReference>